<dbReference type="SUPFAM" id="SSF53448">
    <property type="entry name" value="Nucleotide-diphospho-sugar transferases"/>
    <property type="match status" value="1"/>
</dbReference>
<proteinExistence type="predicted"/>
<dbReference type="PANTHER" id="PTHR13778:SF47">
    <property type="entry name" value="LIPOPOLYSACCHARIDE 1,3-GALACTOSYLTRANSFERASE"/>
    <property type="match status" value="1"/>
</dbReference>
<dbReference type="Proteomes" id="UP000241048">
    <property type="component" value="Unassembled WGS sequence"/>
</dbReference>
<evidence type="ECO:0000256" key="1">
    <source>
        <dbReference type="ARBA" id="ARBA00022676"/>
    </source>
</evidence>
<protein>
    <recommendedName>
        <fullName evidence="4">DUF4422 domain-containing protein</fullName>
    </recommendedName>
</protein>
<dbReference type="InterPro" id="IPR029044">
    <property type="entry name" value="Nucleotide-diphossugar_trans"/>
</dbReference>
<dbReference type="InterPro" id="IPR050748">
    <property type="entry name" value="Glycosyltrans_8_dom-fam"/>
</dbReference>
<evidence type="ECO:0000313" key="5">
    <source>
        <dbReference type="EMBL" id="PST36216.1"/>
    </source>
</evidence>
<gene>
    <name evidence="5" type="ORF">C7U56_13380</name>
</gene>
<dbReference type="InterPro" id="IPR002495">
    <property type="entry name" value="Glyco_trans_8"/>
</dbReference>
<organism evidence="5 6">
    <name type="scientific">Clostridium fessum</name>
    <dbReference type="NCBI Taxonomy" id="2126740"/>
    <lineage>
        <taxon>Bacteria</taxon>
        <taxon>Bacillati</taxon>
        <taxon>Bacillota</taxon>
        <taxon>Clostridia</taxon>
        <taxon>Eubacteriales</taxon>
        <taxon>Clostridiaceae</taxon>
        <taxon>Clostridium</taxon>
    </lineage>
</organism>
<keyword evidence="6" id="KW-1185">Reference proteome</keyword>
<keyword evidence="3" id="KW-0479">Metal-binding</keyword>
<dbReference type="Pfam" id="PF01501">
    <property type="entry name" value="Glyco_transf_8"/>
    <property type="match status" value="1"/>
</dbReference>
<evidence type="ECO:0000259" key="4">
    <source>
        <dbReference type="Pfam" id="PF14393"/>
    </source>
</evidence>
<dbReference type="Pfam" id="PF14393">
    <property type="entry name" value="DUF4422"/>
    <property type="match status" value="1"/>
</dbReference>
<evidence type="ECO:0000256" key="2">
    <source>
        <dbReference type="ARBA" id="ARBA00022679"/>
    </source>
</evidence>
<evidence type="ECO:0000256" key="3">
    <source>
        <dbReference type="ARBA" id="ARBA00022723"/>
    </source>
</evidence>
<dbReference type="CDD" id="cd04194">
    <property type="entry name" value="GT8_A4GalT_like"/>
    <property type="match status" value="1"/>
</dbReference>
<comment type="caution">
    <text evidence="5">The sequence shown here is derived from an EMBL/GenBank/DDBJ whole genome shotgun (WGS) entry which is preliminary data.</text>
</comment>
<dbReference type="GO" id="GO:0016757">
    <property type="term" value="F:glycosyltransferase activity"/>
    <property type="evidence" value="ECO:0007669"/>
    <property type="project" value="UniProtKB-KW"/>
</dbReference>
<dbReference type="InterPro" id="IPR025536">
    <property type="entry name" value="DUF4422"/>
</dbReference>
<keyword evidence="1" id="KW-0328">Glycosyltransferase</keyword>
<name>A0A2T3FLR6_9CLOT</name>
<accession>A0A2T3FLR6</accession>
<dbReference type="EMBL" id="PYLO01000005">
    <property type="protein sequence ID" value="PST36216.1"/>
    <property type="molecule type" value="Genomic_DNA"/>
</dbReference>
<dbReference type="Gene3D" id="3.90.550.10">
    <property type="entry name" value="Spore Coat Polysaccharide Biosynthesis Protein SpsA, Chain A"/>
    <property type="match status" value="1"/>
</dbReference>
<reference evidence="5 6" key="1">
    <citation type="submission" date="2018-03" db="EMBL/GenBank/DDBJ databases">
        <title>Lachnoclostridium SNUG30386 gen.nov., sp.nov., isolated from human faeces.</title>
        <authorList>
            <person name="Seo B."/>
            <person name="Jeon K."/>
            <person name="Ko G."/>
        </authorList>
    </citation>
    <scope>NUCLEOTIDE SEQUENCE [LARGE SCALE GENOMIC DNA]</scope>
    <source>
        <strain evidence="5 6">SNUG30386</strain>
    </source>
</reference>
<dbReference type="PANTHER" id="PTHR13778">
    <property type="entry name" value="GLYCOSYLTRANSFERASE 8 DOMAIN-CONTAINING PROTEIN"/>
    <property type="match status" value="1"/>
</dbReference>
<sequence>MYEKYTLKMEGKMSKLKIFIANHKENNYIPECDFIQPVQVGAAFSKKQFDGMDKDNTGINISEKNPMYCELTAQYWAWKNIDVEYYGFFHYRRYLSFNDSLKEKVDNWNIVTKNYLTKYETNAMHIDNRYLKQIENMVDNYDVLTMKPIDLKKACGLTVYEQYKKDGVRLHVKDLDIMLEIINEKYSDFYDIAKEYLNGYTAYIGNIFIMKKELFNSYCKWLFDILNEFEKRVDMSTYSVEGYRTPGHLGERLFGIYYMWLLNNRNITSKELQLYFFSNTDSCKELQPAFSSRNIPIAMVSNDNYAPFYAAMIRSLLDNLNDNCNYDLVFLHRDFKKKTKELFLKLIKDIENVKIRFYNVGPLFEHSNLNASPTIPVETYFKLSIIEVFKKYDKVLYLDGDMIIKSDISELFQTDISQFCVAGVVDIAAAGVANGFDDIRRKYVHEKMRLKNVFKQFNAGVLLFNVSKMREEFTFKYLLEFAQGSSFQFQDQDALNVLCQDQIKWLEQSWNFMGDEVEGYRGYVETFAPRQYYLEYQKASQNPKIIHYAGNEKPWLYPKQEWADEFWNAFVRTPFWYGFVGQRMLDIENHVSNNFNGKRNFRQQVRRISEIVMPYGTMRRSCVKWIYKKIRRII</sequence>
<dbReference type="AlphaFoldDB" id="A0A2T3FLR6"/>
<dbReference type="GO" id="GO:0046872">
    <property type="term" value="F:metal ion binding"/>
    <property type="evidence" value="ECO:0007669"/>
    <property type="project" value="UniProtKB-KW"/>
</dbReference>
<keyword evidence="2" id="KW-0808">Transferase</keyword>
<feature type="domain" description="DUF4422" evidence="4">
    <location>
        <begin position="17"/>
        <end position="259"/>
    </location>
</feature>
<evidence type="ECO:0000313" key="6">
    <source>
        <dbReference type="Proteomes" id="UP000241048"/>
    </source>
</evidence>